<feature type="transmembrane region" description="Helical" evidence="1">
    <location>
        <begin position="434"/>
        <end position="453"/>
    </location>
</feature>
<feature type="transmembrane region" description="Helical" evidence="1">
    <location>
        <begin position="314"/>
        <end position="331"/>
    </location>
</feature>
<feature type="transmembrane region" description="Helical" evidence="1">
    <location>
        <begin position="365"/>
        <end position="384"/>
    </location>
</feature>
<feature type="transmembrane region" description="Helical" evidence="1">
    <location>
        <begin position="202"/>
        <end position="225"/>
    </location>
</feature>
<keyword evidence="1" id="KW-0472">Membrane</keyword>
<evidence type="ECO:0000313" key="3">
    <source>
        <dbReference type="RefSeq" id="XP_041631796.1"/>
    </source>
</evidence>
<feature type="transmembrane region" description="Helical" evidence="1">
    <location>
        <begin position="465"/>
        <end position="488"/>
    </location>
</feature>
<feature type="transmembrane region" description="Helical" evidence="1">
    <location>
        <begin position="56"/>
        <end position="78"/>
    </location>
</feature>
<gene>
    <name evidence="3" type="primary">LOC108081967</name>
</gene>
<protein>
    <submittedName>
        <fullName evidence="3">Mitochondrial sodium/calcium exchanger protein isoform X1</fullName>
    </submittedName>
</protein>
<feature type="transmembrane region" description="Helical" evidence="1">
    <location>
        <begin position="98"/>
        <end position="116"/>
    </location>
</feature>
<keyword evidence="1" id="KW-0812">Transmembrane</keyword>
<reference evidence="3" key="2">
    <citation type="submission" date="2025-08" db="UniProtKB">
        <authorList>
            <consortium name="RefSeq"/>
        </authorList>
    </citation>
    <scope>IDENTIFICATION</scope>
    <source>
        <strain evidence="3">14028-0561.14</strain>
        <tissue evidence="3">Whole fly</tissue>
    </source>
</reference>
<evidence type="ECO:0000313" key="2">
    <source>
        <dbReference type="Proteomes" id="UP001652661"/>
    </source>
</evidence>
<name>A0ABM3C6A8_DROKI</name>
<sequence>MEIVDLSNVTQCSLPKGTSPNADEYCSLVTNTLSCGLFVNLIDFMKIFFCKFKLSVLPVYGLCNVFMLVGLFSLLHMMTKYFFFPNLVTLIEFAPMTQFGFSYLFFAPCLLMPYYTSAWPTCSVKVEKLSRLQFAKLIGDAMRHFLTGIMVLCVRGYKVEGVTLWSCIIFMMLGILYLTLVSNRKHHIHADNMESSKHLVLLELRVLAFILIFCIVLITILAVSYSTFARNKLPKKEKHGSFSDMESDDEILGSYPKQRIYSRRHIWLQTVNGNRIMRDSHVVYRFLMVPIFFVLAHFIPVISKDRYLIGWVKYINCLCFLALPVLCLFHQFDAVQFIVVAIVCWTSSLLVYISTHSMRRPDHVWLYSLLGLAMSSVAMCVLCREIENLTWQYIGLRFDLLPDLNALMYFGLGEMFSEAILIKGLQLRKMWDASFGAVMSMTTYGVFLAFPLLYYHDCYNSNSKIIATASTETCMLFMLLILTTSLLHISMSGYELRTSLFVYLMAEASVYVIFQWMTHHTSVYPLTFLHNLK</sequence>
<keyword evidence="2" id="KW-1185">Reference proteome</keyword>
<dbReference type="Proteomes" id="UP001652661">
    <property type="component" value="Chromosome 2L"/>
</dbReference>
<dbReference type="RefSeq" id="XP_041631796.1">
    <property type="nucleotide sequence ID" value="XM_041775862.2"/>
</dbReference>
<dbReference type="GeneID" id="108081967"/>
<feature type="transmembrane region" description="Helical" evidence="1">
    <location>
        <begin position="500"/>
        <end position="518"/>
    </location>
</feature>
<evidence type="ECO:0000256" key="1">
    <source>
        <dbReference type="SAM" id="Phobius"/>
    </source>
</evidence>
<feature type="transmembrane region" description="Helical" evidence="1">
    <location>
        <begin position="337"/>
        <end position="353"/>
    </location>
</feature>
<proteinExistence type="predicted"/>
<feature type="transmembrane region" description="Helical" evidence="1">
    <location>
        <begin position="282"/>
        <end position="302"/>
    </location>
</feature>
<organism evidence="2 3">
    <name type="scientific">Drosophila kikkawai</name>
    <name type="common">Fruit fly</name>
    <dbReference type="NCBI Taxonomy" id="30033"/>
    <lineage>
        <taxon>Eukaryota</taxon>
        <taxon>Metazoa</taxon>
        <taxon>Ecdysozoa</taxon>
        <taxon>Arthropoda</taxon>
        <taxon>Hexapoda</taxon>
        <taxon>Insecta</taxon>
        <taxon>Pterygota</taxon>
        <taxon>Neoptera</taxon>
        <taxon>Endopterygota</taxon>
        <taxon>Diptera</taxon>
        <taxon>Brachycera</taxon>
        <taxon>Muscomorpha</taxon>
        <taxon>Ephydroidea</taxon>
        <taxon>Drosophilidae</taxon>
        <taxon>Drosophila</taxon>
        <taxon>Sophophora</taxon>
    </lineage>
</organism>
<feature type="transmembrane region" description="Helical" evidence="1">
    <location>
        <begin position="163"/>
        <end position="181"/>
    </location>
</feature>
<reference evidence="2" key="1">
    <citation type="submission" date="2025-05" db="UniProtKB">
        <authorList>
            <consortium name="RefSeq"/>
        </authorList>
    </citation>
    <scope>NUCLEOTIDE SEQUENCE [LARGE SCALE GENOMIC DNA]</scope>
    <source>
        <strain evidence="2">14028-0561.14</strain>
    </source>
</reference>
<keyword evidence="1" id="KW-1133">Transmembrane helix</keyword>
<accession>A0ABM3C6A8</accession>